<reference evidence="14 15" key="1">
    <citation type="submission" date="2020-07" db="EMBL/GenBank/DDBJ databases">
        <title>Luteimonas sp. SJ-92.</title>
        <authorList>
            <person name="Huang X.-X."/>
            <person name="Xu L."/>
            <person name="Sun J.-Q."/>
        </authorList>
    </citation>
    <scope>NUCLEOTIDE SEQUENCE [LARGE SCALE GENOMIC DNA]</scope>
    <source>
        <strain evidence="14 15">SJ-92</strain>
    </source>
</reference>
<keyword evidence="6" id="KW-0547">Nucleotide-binding</keyword>
<name>A0A853JEM6_9GAMM</name>
<evidence type="ECO:0000256" key="11">
    <source>
        <dbReference type="ARBA" id="ARBA00029766"/>
    </source>
</evidence>
<evidence type="ECO:0000259" key="13">
    <source>
        <dbReference type="Pfam" id="PF01288"/>
    </source>
</evidence>
<dbReference type="Proteomes" id="UP000578091">
    <property type="component" value="Unassembled WGS sequence"/>
</dbReference>
<evidence type="ECO:0000256" key="7">
    <source>
        <dbReference type="ARBA" id="ARBA00022777"/>
    </source>
</evidence>
<proteinExistence type="inferred from homology"/>
<comment type="pathway">
    <text evidence="1">Cofactor biosynthesis; tetrahydrofolate biosynthesis; 2-amino-4-hydroxy-6-hydroxymethyl-7,8-dihydropteridine diphosphate from 7,8-dihydroneopterin triphosphate: step 4/4.</text>
</comment>
<evidence type="ECO:0000256" key="8">
    <source>
        <dbReference type="ARBA" id="ARBA00022840"/>
    </source>
</evidence>
<organism evidence="14 15">
    <name type="scientific">Luteimonas salinisoli</name>
    <dbReference type="NCBI Taxonomy" id="2752307"/>
    <lineage>
        <taxon>Bacteria</taxon>
        <taxon>Pseudomonadati</taxon>
        <taxon>Pseudomonadota</taxon>
        <taxon>Gammaproteobacteria</taxon>
        <taxon>Lysobacterales</taxon>
        <taxon>Lysobacteraceae</taxon>
        <taxon>Luteimonas</taxon>
    </lineage>
</organism>
<dbReference type="Pfam" id="PF01288">
    <property type="entry name" value="HPPK"/>
    <property type="match status" value="1"/>
</dbReference>
<dbReference type="AlphaFoldDB" id="A0A853JEM6"/>
<dbReference type="GO" id="GO:0016301">
    <property type="term" value="F:kinase activity"/>
    <property type="evidence" value="ECO:0007669"/>
    <property type="project" value="UniProtKB-KW"/>
</dbReference>
<gene>
    <name evidence="14" type="primary">folK</name>
    <name evidence="14" type="ORF">H0E84_13015</name>
</gene>
<dbReference type="CDD" id="cd00483">
    <property type="entry name" value="HPPK"/>
    <property type="match status" value="1"/>
</dbReference>
<comment type="similarity">
    <text evidence="2">Belongs to the HPPK family.</text>
</comment>
<dbReference type="EC" id="2.7.6.3" evidence="3"/>
<dbReference type="GO" id="GO:0003848">
    <property type="term" value="F:2-amino-4-hydroxy-6-hydroxymethyldihydropteridine diphosphokinase activity"/>
    <property type="evidence" value="ECO:0007669"/>
    <property type="project" value="UniProtKB-EC"/>
</dbReference>
<evidence type="ECO:0000256" key="5">
    <source>
        <dbReference type="ARBA" id="ARBA00022679"/>
    </source>
</evidence>
<protein>
    <recommendedName>
        <fullName evidence="4">2-amino-4-hydroxy-6-hydroxymethyldihydropteridine pyrophosphokinase</fullName>
        <ecNumber evidence="3">2.7.6.3</ecNumber>
    </recommendedName>
    <alternativeName>
        <fullName evidence="11">6-hydroxymethyl-7,8-dihydropterin pyrophosphokinase</fullName>
    </alternativeName>
    <alternativeName>
        <fullName evidence="12">7,8-dihydro-6-hydroxymethylpterin-pyrophosphokinase</fullName>
    </alternativeName>
</protein>
<dbReference type="UniPathway" id="UPA00077">
    <property type="reaction ID" value="UER00155"/>
</dbReference>
<feature type="domain" description="7,8-dihydro-6-hydroxymethylpterin-pyrophosphokinase" evidence="13">
    <location>
        <begin position="6"/>
        <end position="138"/>
    </location>
</feature>
<dbReference type="NCBIfam" id="TIGR01498">
    <property type="entry name" value="folK"/>
    <property type="match status" value="1"/>
</dbReference>
<evidence type="ECO:0000256" key="1">
    <source>
        <dbReference type="ARBA" id="ARBA00005051"/>
    </source>
</evidence>
<sequence>MARACLSLGSNIDPARHLGAAIAALCERFPGARFSRAYRTPAVGFDGPDFVNAAAVIDSDLDPHALDAWLHALEDAHGRDRSGPRYGDRTLDIDIVLFDDLVLDGTGSAEPGPGRPLRLPRPELRHAFVLGPLAEIAPDIVEPISGRTLAELWALSPERAVPMAQVSLADTASSGIP</sequence>
<evidence type="ECO:0000256" key="10">
    <source>
        <dbReference type="ARBA" id="ARBA00029409"/>
    </source>
</evidence>
<evidence type="ECO:0000256" key="6">
    <source>
        <dbReference type="ARBA" id="ARBA00022741"/>
    </source>
</evidence>
<keyword evidence="5 14" id="KW-0808">Transferase</keyword>
<dbReference type="PANTHER" id="PTHR43071">
    <property type="entry name" value="2-AMINO-4-HYDROXY-6-HYDROXYMETHYLDIHYDROPTERIDINE PYROPHOSPHOKINASE"/>
    <property type="match status" value="1"/>
</dbReference>
<evidence type="ECO:0000313" key="15">
    <source>
        <dbReference type="Proteomes" id="UP000578091"/>
    </source>
</evidence>
<dbReference type="GO" id="GO:0046654">
    <property type="term" value="P:tetrahydrofolate biosynthetic process"/>
    <property type="evidence" value="ECO:0007669"/>
    <property type="project" value="UniProtKB-UniPathway"/>
</dbReference>
<dbReference type="EMBL" id="JACCKA010000073">
    <property type="protein sequence ID" value="NZA27305.1"/>
    <property type="molecule type" value="Genomic_DNA"/>
</dbReference>
<keyword evidence="8" id="KW-0067">ATP-binding</keyword>
<dbReference type="Gene3D" id="3.30.70.560">
    <property type="entry name" value="7,8-Dihydro-6-hydroxymethylpterin-pyrophosphokinase HPPK"/>
    <property type="match status" value="1"/>
</dbReference>
<evidence type="ECO:0000313" key="14">
    <source>
        <dbReference type="EMBL" id="NZA27305.1"/>
    </source>
</evidence>
<comment type="caution">
    <text evidence="14">The sequence shown here is derived from an EMBL/GenBank/DDBJ whole genome shotgun (WGS) entry which is preliminary data.</text>
</comment>
<dbReference type="InterPro" id="IPR000550">
    <property type="entry name" value="Hppk"/>
</dbReference>
<dbReference type="GO" id="GO:0005524">
    <property type="term" value="F:ATP binding"/>
    <property type="evidence" value="ECO:0007669"/>
    <property type="project" value="UniProtKB-KW"/>
</dbReference>
<accession>A0A853JEM6</accession>
<dbReference type="PANTHER" id="PTHR43071:SF1">
    <property type="entry name" value="2-AMINO-4-HYDROXY-6-HYDROXYMETHYLDIHYDROPTERIDINE PYROPHOSPHOKINASE"/>
    <property type="match status" value="1"/>
</dbReference>
<keyword evidence="9" id="KW-0289">Folate biosynthesis</keyword>
<keyword evidence="15" id="KW-1185">Reference proteome</keyword>
<comment type="function">
    <text evidence="10">Catalyzes the transfer of pyrophosphate from adenosine triphosphate (ATP) to 6-hydroxymethyl-7,8-dihydropterin, an enzymatic step in folate biosynthesis pathway.</text>
</comment>
<evidence type="ECO:0000256" key="9">
    <source>
        <dbReference type="ARBA" id="ARBA00022909"/>
    </source>
</evidence>
<evidence type="ECO:0000256" key="12">
    <source>
        <dbReference type="ARBA" id="ARBA00033413"/>
    </source>
</evidence>
<keyword evidence="7 14" id="KW-0418">Kinase</keyword>
<dbReference type="InterPro" id="IPR035907">
    <property type="entry name" value="Hppk_sf"/>
</dbReference>
<dbReference type="SUPFAM" id="SSF55083">
    <property type="entry name" value="6-hydroxymethyl-7,8-dihydropterin pyrophosphokinase, HPPK"/>
    <property type="match status" value="1"/>
</dbReference>
<evidence type="ECO:0000256" key="2">
    <source>
        <dbReference type="ARBA" id="ARBA00005810"/>
    </source>
</evidence>
<dbReference type="GO" id="GO:0046656">
    <property type="term" value="P:folic acid biosynthetic process"/>
    <property type="evidence" value="ECO:0007669"/>
    <property type="project" value="UniProtKB-KW"/>
</dbReference>
<dbReference type="RefSeq" id="WP_180679074.1">
    <property type="nucleotide sequence ID" value="NZ_JACCKA010000073.1"/>
</dbReference>
<evidence type="ECO:0000256" key="4">
    <source>
        <dbReference type="ARBA" id="ARBA00016218"/>
    </source>
</evidence>
<evidence type="ECO:0000256" key="3">
    <source>
        <dbReference type="ARBA" id="ARBA00013253"/>
    </source>
</evidence>